<evidence type="ECO:0000313" key="1">
    <source>
        <dbReference type="EMBL" id="MDH0739835.1"/>
    </source>
</evidence>
<dbReference type="AlphaFoldDB" id="A0AA42LUI4"/>
<dbReference type="RefSeq" id="WP_279997382.1">
    <property type="nucleotide sequence ID" value="NZ_JAOCDZ010000030.1"/>
</dbReference>
<evidence type="ECO:0000313" key="2">
    <source>
        <dbReference type="Proteomes" id="UP001161094"/>
    </source>
</evidence>
<proteinExistence type="predicted"/>
<gene>
    <name evidence="1" type="ORF">N5D93_28810</name>
</gene>
<name>A0AA42LUI4_9BURK</name>
<dbReference type="EMBL" id="JAOCDZ010000030">
    <property type="protein sequence ID" value="MDH0739835.1"/>
    <property type="molecule type" value="Genomic_DNA"/>
</dbReference>
<reference evidence="1" key="1">
    <citation type="submission" date="2022-09" db="EMBL/GenBank/DDBJ databases">
        <title>Intensive care unit water sources are persistently colonized with multi-drug resistant bacteria and are the site of extensive horizontal gene transfer of antibiotic resistance genes.</title>
        <authorList>
            <person name="Diorio-Toth L."/>
        </authorList>
    </citation>
    <scope>NUCLEOTIDE SEQUENCE</scope>
    <source>
        <strain evidence="1">GD03843</strain>
    </source>
</reference>
<dbReference type="Proteomes" id="UP001161094">
    <property type="component" value="Unassembled WGS sequence"/>
</dbReference>
<organism evidence="1 2">
    <name type="scientific">Achromobacter spanius</name>
    <dbReference type="NCBI Taxonomy" id="217203"/>
    <lineage>
        <taxon>Bacteria</taxon>
        <taxon>Pseudomonadati</taxon>
        <taxon>Pseudomonadota</taxon>
        <taxon>Betaproteobacteria</taxon>
        <taxon>Burkholderiales</taxon>
        <taxon>Alcaligenaceae</taxon>
        <taxon>Achromobacter</taxon>
    </lineage>
</organism>
<accession>A0AA42LUI4</accession>
<protein>
    <submittedName>
        <fullName evidence="1">Phage tail protein</fullName>
    </submittedName>
</protein>
<comment type="caution">
    <text evidence="1">The sequence shown here is derived from an EMBL/GenBank/DDBJ whole genome shotgun (WGS) entry which is preliminary data.</text>
</comment>
<sequence>MQKDVFQTGEGGLYLYKSIASELALTPGAFNIPYGAFEDAPPAPPAGKWPQRVGEAWIMVEDYRTTPLWVVETGAPYSIGAEHDGAGGTVSYPGWGKLPDWLTAVEQPRPVEAASDGA</sequence>